<dbReference type="AlphaFoldDB" id="A0A8S0ZWF9"/>
<evidence type="ECO:0000256" key="1">
    <source>
        <dbReference type="SAM" id="Coils"/>
    </source>
</evidence>
<protein>
    <submittedName>
        <fullName evidence="2">Uncharacterized protein</fullName>
    </submittedName>
</protein>
<reference evidence="2 3" key="1">
    <citation type="submission" date="2020-04" db="EMBL/GenBank/DDBJ databases">
        <authorList>
            <person name="Wallbank WR R."/>
            <person name="Pardo Diaz C."/>
            <person name="Kozak K."/>
            <person name="Martin S."/>
            <person name="Jiggins C."/>
            <person name="Moest M."/>
            <person name="Warren A I."/>
            <person name="Byers J.R.P. K."/>
            <person name="Montejo-Kovacevich G."/>
            <person name="Yen C E."/>
        </authorList>
    </citation>
    <scope>NUCLEOTIDE SEQUENCE [LARGE SCALE GENOMIC DNA]</scope>
</reference>
<evidence type="ECO:0000313" key="2">
    <source>
        <dbReference type="EMBL" id="CAB3236663.1"/>
    </source>
</evidence>
<dbReference type="OrthoDB" id="7491359at2759"/>
<name>A0A8S0ZWF9_ARCPL</name>
<sequence length="278" mass="31402">MASNDNDNVTLRNKCVQRSVSQQSIESIDSLSTPQSAKSMLDLSTHFKNEEFKVLTDTINKLKAQLMSAHAEIDVLTLENNSLQQKLQEERRKVTQYKNMYVTSLSVKKNNTASNIKHKKNSLNRNNLSSRKLDLDIDFLTPQRPSLQQSDLDTNMEFIHSGEAQIDKPFILSSKEIQNKTLKSQVKKQVNENIGSHSKTSTLKYGQIILLSDNQGAGIAQKLIRYQHKLILNKYKIFSITKPFATTENVLSSCNVLSQKLTKRDSVIIMSGSNDSNP</sequence>
<accession>A0A8S0ZWF9</accession>
<keyword evidence="3" id="KW-1185">Reference proteome</keyword>
<keyword evidence="1" id="KW-0175">Coiled coil</keyword>
<gene>
    <name evidence="2" type="ORF">APLA_LOCUS6624</name>
</gene>
<feature type="coiled-coil region" evidence="1">
    <location>
        <begin position="59"/>
        <end position="100"/>
    </location>
</feature>
<evidence type="ECO:0000313" key="3">
    <source>
        <dbReference type="Proteomes" id="UP000494106"/>
    </source>
</evidence>
<dbReference type="EMBL" id="CADEBC010000488">
    <property type="protein sequence ID" value="CAB3236663.1"/>
    <property type="molecule type" value="Genomic_DNA"/>
</dbReference>
<organism evidence="2 3">
    <name type="scientific">Arctia plantaginis</name>
    <name type="common">Wood tiger moth</name>
    <name type="synonym">Phalaena plantaginis</name>
    <dbReference type="NCBI Taxonomy" id="874455"/>
    <lineage>
        <taxon>Eukaryota</taxon>
        <taxon>Metazoa</taxon>
        <taxon>Ecdysozoa</taxon>
        <taxon>Arthropoda</taxon>
        <taxon>Hexapoda</taxon>
        <taxon>Insecta</taxon>
        <taxon>Pterygota</taxon>
        <taxon>Neoptera</taxon>
        <taxon>Endopterygota</taxon>
        <taxon>Lepidoptera</taxon>
        <taxon>Glossata</taxon>
        <taxon>Ditrysia</taxon>
        <taxon>Noctuoidea</taxon>
        <taxon>Erebidae</taxon>
        <taxon>Arctiinae</taxon>
        <taxon>Arctia</taxon>
    </lineage>
</organism>
<comment type="caution">
    <text evidence="2">The sequence shown here is derived from an EMBL/GenBank/DDBJ whole genome shotgun (WGS) entry which is preliminary data.</text>
</comment>
<dbReference type="Proteomes" id="UP000494106">
    <property type="component" value="Unassembled WGS sequence"/>
</dbReference>
<proteinExistence type="predicted"/>